<dbReference type="InterPro" id="IPR006680">
    <property type="entry name" value="Amidohydro-rel"/>
</dbReference>
<keyword evidence="4" id="KW-1185">Reference proteome</keyword>
<evidence type="ECO:0000313" key="4">
    <source>
        <dbReference type="Proteomes" id="UP000245802"/>
    </source>
</evidence>
<dbReference type="OrthoDB" id="9771932at2"/>
<reference evidence="3 4" key="1">
    <citation type="submission" date="2018-01" db="EMBL/GenBank/DDBJ databases">
        <title>G. obscuriglobus.</title>
        <authorList>
            <person name="Franke J."/>
            <person name="Blomberg W."/>
            <person name="Selmecki A."/>
        </authorList>
    </citation>
    <scope>NUCLEOTIDE SEQUENCE [LARGE SCALE GENOMIC DNA]</scope>
    <source>
        <strain evidence="3 4">DSM 5831</strain>
    </source>
</reference>
<dbReference type="Gene3D" id="3.20.20.140">
    <property type="entry name" value="Metal-dependent hydrolases"/>
    <property type="match status" value="1"/>
</dbReference>
<dbReference type="Proteomes" id="UP000245802">
    <property type="component" value="Chromosome"/>
</dbReference>
<evidence type="ECO:0000256" key="1">
    <source>
        <dbReference type="ARBA" id="ARBA00023239"/>
    </source>
</evidence>
<dbReference type="EMBL" id="CP025958">
    <property type="protein sequence ID" value="AWM42225.1"/>
    <property type="molecule type" value="Genomic_DNA"/>
</dbReference>
<dbReference type="InterPro" id="IPR032465">
    <property type="entry name" value="ACMSD"/>
</dbReference>
<dbReference type="RefSeq" id="WP_010045074.1">
    <property type="nucleotide sequence ID" value="NZ_CP025958.1"/>
</dbReference>
<dbReference type="Pfam" id="PF04909">
    <property type="entry name" value="Amidohydro_2"/>
    <property type="match status" value="1"/>
</dbReference>
<accession>A0A2Z3HGX4</accession>
<dbReference type="CDD" id="cd01292">
    <property type="entry name" value="metallo-dependent_hydrolases"/>
    <property type="match status" value="1"/>
</dbReference>
<evidence type="ECO:0000259" key="2">
    <source>
        <dbReference type="Pfam" id="PF04909"/>
    </source>
</evidence>
<keyword evidence="1" id="KW-0456">Lyase</keyword>
<dbReference type="SUPFAM" id="SSF51556">
    <property type="entry name" value="Metallo-dependent hydrolases"/>
    <property type="match status" value="1"/>
</dbReference>
<dbReference type="PANTHER" id="PTHR21240:SF19">
    <property type="entry name" value="CATALYTIC_ HYDROLASE"/>
    <property type="match status" value="1"/>
</dbReference>
<evidence type="ECO:0000313" key="3">
    <source>
        <dbReference type="EMBL" id="AWM42225.1"/>
    </source>
</evidence>
<dbReference type="InterPro" id="IPR032466">
    <property type="entry name" value="Metal_Hydrolase"/>
</dbReference>
<name>A0A2Z3HGX4_9BACT</name>
<dbReference type="AlphaFoldDB" id="A0A2Z3HGX4"/>
<dbReference type="GO" id="GO:0016831">
    <property type="term" value="F:carboxy-lyase activity"/>
    <property type="evidence" value="ECO:0007669"/>
    <property type="project" value="InterPro"/>
</dbReference>
<dbReference type="PANTHER" id="PTHR21240">
    <property type="entry name" value="2-AMINO-3-CARBOXYLMUCONATE-6-SEMIALDEHYDE DECARBOXYLASE"/>
    <property type="match status" value="1"/>
</dbReference>
<protein>
    <submittedName>
        <fullName evidence="3">Amidohydrolase</fullName>
    </submittedName>
</protein>
<gene>
    <name evidence="3" type="ORF">C1280_12370</name>
</gene>
<keyword evidence="3" id="KW-0378">Hydrolase</keyword>
<dbReference type="KEGG" id="gog:C1280_12370"/>
<sequence>MIDVHIHAVPPNLPGVGSLSPLLREPPEVIAAQLRREMQTAGVTDVFAMGSWTNDDSDPLGITGTLAIAPFVPGLRPIGVMDPTRDSPEHFRQVETLLAAGAVVALKGYLGYLHFEPGHPNYRRYYELATRYRVPVMFHTGDTYSPEAKLRYAHPLGVDDVAVDHPDCRFLICHLGNPWMTDAAEVIYKNVNVWADLSGLMIGDDGYLASEEGREAAHELAQNIRKAIKYSERPNRFVYGTDWPLAPMTAYREFVRTCVPADNHEQIFLDNARLLFRLR</sequence>
<proteinExistence type="predicted"/>
<feature type="domain" description="Amidohydrolase-related" evidence="2">
    <location>
        <begin position="66"/>
        <end position="278"/>
    </location>
</feature>
<organism evidence="3 4">
    <name type="scientific">Gemmata obscuriglobus</name>
    <dbReference type="NCBI Taxonomy" id="114"/>
    <lineage>
        <taxon>Bacteria</taxon>
        <taxon>Pseudomonadati</taxon>
        <taxon>Planctomycetota</taxon>
        <taxon>Planctomycetia</taxon>
        <taxon>Gemmatales</taxon>
        <taxon>Gemmataceae</taxon>
        <taxon>Gemmata</taxon>
    </lineage>
</organism>
<dbReference type="GO" id="GO:0016787">
    <property type="term" value="F:hydrolase activity"/>
    <property type="evidence" value="ECO:0007669"/>
    <property type="project" value="UniProtKB-KW"/>
</dbReference>